<keyword evidence="1" id="KW-0812">Transmembrane</keyword>
<sequence length="63" mass="6911">MLTHLGATLITILSWFSVYRAVVSADGDSIFVVSINVSWSLYYSALSVYVHHDGSPSVLRGNH</sequence>
<feature type="transmembrane region" description="Helical" evidence="1">
    <location>
        <begin position="30"/>
        <end position="50"/>
    </location>
</feature>
<reference evidence="3 4" key="1">
    <citation type="submission" date="2024-05" db="EMBL/GenBank/DDBJ databases">
        <title>Culex pipiens pipiens assembly and annotation.</title>
        <authorList>
            <person name="Alout H."/>
            <person name="Durand T."/>
        </authorList>
    </citation>
    <scope>NUCLEOTIDE SEQUENCE [LARGE SCALE GENOMIC DNA]</scope>
    <source>
        <strain evidence="3">HA-2024</strain>
        <tissue evidence="3">Whole body</tissue>
    </source>
</reference>
<organism evidence="3 4">
    <name type="scientific">Culex pipiens pipiens</name>
    <name type="common">Northern house mosquito</name>
    <dbReference type="NCBI Taxonomy" id="38569"/>
    <lineage>
        <taxon>Eukaryota</taxon>
        <taxon>Metazoa</taxon>
        <taxon>Ecdysozoa</taxon>
        <taxon>Arthropoda</taxon>
        <taxon>Hexapoda</taxon>
        <taxon>Insecta</taxon>
        <taxon>Pterygota</taxon>
        <taxon>Neoptera</taxon>
        <taxon>Endopterygota</taxon>
        <taxon>Diptera</taxon>
        <taxon>Nematocera</taxon>
        <taxon>Culicoidea</taxon>
        <taxon>Culicidae</taxon>
        <taxon>Culicinae</taxon>
        <taxon>Culicini</taxon>
        <taxon>Culex</taxon>
        <taxon>Culex</taxon>
    </lineage>
</organism>
<evidence type="ECO:0000256" key="1">
    <source>
        <dbReference type="SAM" id="Phobius"/>
    </source>
</evidence>
<dbReference type="AlphaFoldDB" id="A0ABD1CMJ8"/>
<keyword evidence="4" id="KW-1185">Reference proteome</keyword>
<comment type="caution">
    <text evidence="3">The sequence shown here is derived from an EMBL/GenBank/DDBJ whole genome shotgun (WGS) entry which is preliminary data.</text>
</comment>
<keyword evidence="1" id="KW-1133">Transmembrane helix</keyword>
<protein>
    <submittedName>
        <fullName evidence="3">Uncharacterized protein</fullName>
    </submittedName>
</protein>
<feature type="non-terminal residue" evidence="3">
    <location>
        <position position="63"/>
    </location>
</feature>
<keyword evidence="2" id="KW-0732">Signal</keyword>
<keyword evidence="1" id="KW-0472">Membrane</keyword>
<name>A0ABD1CMJ8_CULPP</name>
<dbReference type="EMBL" id="JBEHCU010011060">
    <property type="protein sequence ID" value="KAL1377297.1"/>
    <property type="molecule type" value="Genomic_DNA"/>
</dbReference>
<feature type="chain" id="PRO_5044895235" evidence="2">
    <location>
        <begin position="26"/>
        <end position="63"/>
    </location>
</feature>
<accession>A0ABD1CMJ8</accession>
<feature type="signal peptide" evidence="2">
    <location>
        <begin position="1"/>
        <end position="25"/>
    </location>
</feature>
<dbReference type="Proteomes" id="UP001562425">
    <property type="component" value="Unassembled WGS sequence"/>
</dbReference>
<evidence type="ECO:0000313" key="3">
    <source>
        <dbReference type="EMBL" id="KAL1377297.1"/>
    </source>
</evidence>
<proteinExistence type="predicted"/>
<gene>
    <name evidence="3" type="ORF">pipiens_000595</name>
</gene>
<evidence type="ECO:0000313" key="4">
    <source>
        <dbReference type="Proteomes" id="UP001562425"/>
    </source>
</evidence>
<evidence type="ECO:0000256" key="2">
    <source>
        <dbReference type="SAM" id="SignalP"/>
    </source>
</evidence>